<dbReference type="InterPro" id="IPR029058">
    <property type="entry name" value="AB_hydrolase_fold"/>
</dbReference>
<feature type="domain" description="Alpha/beta hydrolase fold-3" evidence="4">
    <location>
        <begin position="113"/>
        <end position="331"/>
    </location>
</feature>
<sequence length="359" mass="39831">MSTASMQDLLRTLRNRSSIHQDGLEIVDKPIPDVSTPGTLDPRVREVVLTQRPSVSIPEGASPVELARAGMGWDNEDVTTRQIATDVLVIPRSGTTIEARLYRPEAARPIPLVVYFHGGGFFGGTLETVENPCKALADKGNVAVLSVGYRLAPEHPFPTGLMDCHAAIDWAVEHADRLGIDPGAIAVAGDSAGGNLATVCCLLDRERPIPYIRYQVLYYPVVNVGEHPNSEYDWTLEAYDRQTEPQLLERIILSLQDEEGVLEQWYVQASDSTDRRISPLFATLDDLPEALVITGEFDYLRLEGEAYAKKLARAGVKTRYLHYRGMEHAFLDKLGLYPQAEDSLDEIAKDLKRLFSQTN</sequence>
<reference evidence="5 6" key="1">
    <citation type="submission" date="2023-12" db="EMBL/GenBank/DDBJ databases">
        <authorList>
            <person name="Easwaran N."/>
            <person name="Lazarus H.P.S."/>
        </authorList>
    </citation>
    <scope>NUCLEOTIDE SEQUENCE [LARGE SCALE GENOMIC DNA]</scope>
    <source>
        <strain evidence="5 6">VIT-2023</strain>
    </source>
</reference>
<evidence type="ECO:0000313" key="6">
    <source>
        <dbReference type="Proteomes" id="UP001387110"/>
    </source>
</evidence>
<dbReference type="PANTHER" id="PTHR48081:SF8">
    <property type="entry name" value="ALPHA_BETA HYDROLASE FOLD-3 DOMAIN-CONTAINING PROTEIN-RELATED"/>
    <property type="match status" value="1"/>
</dbReference>
<dbReference type="RefSeq" id="WP_336449538.1">
    <property type="nucleotide sequence ID" value="NZ_JBAWKY010000004.1"/>
</dbReference>
<evidence type="ECO:0000313" key="5">
    <source>
        <dbReference type="EMBL" id="MEI4463468.1"/>
    </source>
</evidence>
<evidence type="ECO:0000256" key="1">
    <source>
        <dbReference type="ARBA" id="ARBA00010515"/>
    </source>
</evidence>
<dbReference type="InterPro" id="IPR013094">
    <property type="entry name" value="AB_hydrolase_3"/>
</dbReference>
<dbReference type="Gene3D" id="3.40.50.1820">
    <property type="entry name" value="alpha/beta hydrolase"/>
    <property type="match status" value="1"/>
</dbReference>
<evidence type="ECO:0000256" key="2">
    <source>
        <dbReference type="ARBA" id="ARBA00022801"/>
    </source>
</evidence>
<dbReference type="Proteomes" id="UP001387110">
    <property type="component" value="Unassembled WGS sequence"/>
</dbReference>
<name>A0ABU8EMM1_9BACL</name>
<keyword evidence="6" id="KW-1185">Reference proteome</keyword>
<keyword evidence="2 5" id="KW-0378">Hydrolase</keyword>
<proteinExistence type="inferred from homology"/>
<protein>
    <submittedName>
        <fullName evidence="5">Alpha/beta hydrolase</fullName>
    </submittedName>
</protein>
<dbReference type="Pfam" id="PF07859">
    <property type="entry name" value="Abhydrolase_3"/>
    <property type="match status" value="1"/>
</dbReference>
<dbReference type="InterPro" id="IPR050300">
    <property type="entry name" value="GDXG_lipolytic_enzyme"/>
</dbReference>
<organism evidence="5 6">
    <name type="scientific">Exiguobacterium indicum</name>
    <dbReference type="NCBI Taxonomy" id="296995"/>
    <lineage>
        <taxon>Bacteria</taxon>
        <taxon>Bacillati</taxon>
        <taxon>Bacillota</taxon>
        <taxon>Bacilli</taxon>
        <taxon>Bacillales</taxon>
        <taxon>Bacillales Family XII. Incertae Sedis</taxon>
        <taxon>Exiguobacterium</taxon>
    </lineage>
</organism>
<dbReference type="GO" id="GO:0016787">
    <property type="term" value="F:hydrolase activity"/>
    <property type="evidence" value="ECO:0007669"/>
    <property type="project" value="UniProtKB-KW"/>
</dbReference>
<comment type="similarity">
    <text evidence="1">Belongs to the 'GDXG' lipolytic enzyme family.</text>
</comment>
<accession>A0ABU8EMM1</accession>
<evidence type="ECO:0000259" key="4">
    <source>
        <dbReference type="Pfam" id="PF07859"/>
    </source>
</evidence>
<comment type="caution">
    <text evidence="5">The sequence shown here is derived from an EMBL/GenBank/DDBJ whole genome shotgun (WGS) entry which is preliminary data.</text>
</comment>
<dbReference type="SUPFAM" id="SSF53474">
    <property type="entry name" value="alpha/beta-Hydrolases"/>
    <property type="match status" value="1"/>
</dbReference>
<evidence type="ECO:0000256" key="3">
    <source>
        <dbReference type="PROSITE-ProRule" id="PRU10038"/>
    </source>
</evidence>
<gene>
    <name evidence="5" type="ORF">SZL87_13660</name>
</gene>
<feature type="active site" evidence="3">
    <location>
        <position position="191"/>
    </location>
</feature>
<dbReference type="PROSITE" id="PS01174">
    <property type="entry name" value="LIPASE_GDXG_SER"/>
    <property type="match status" value="1"/>
</dbReference>
<dbReference type="EMBL" id="JBAWKY010000004">
    <property type="protein sequence ID" value="MEI4463468.1"/>
    <property type="molecule type" value="Genomic_DNA"/>
</dbReference>
<dbReference type="InterPro" id="IPR033140">
    <property type="entry name" value="Lipase_GDXG_put_SER_AS"/>
</dbReference>
<dbReference type="PANTHER" id="PTHR48081">
    <property type="entry name" value="AB HYDROLASE SUPERFAMILY PROTEIN C4A8.06C"/>
    <property type="match status" value="1"/>
</dbReference>